<proteinExistence type="predicted"/>
<dbReference type="AlphaFoldDB" id="A0A182VAJ3"/>
<evidence type="ECO:0000313" key="3">
    <source>
        <dbReference type="Proteomes" id="UP000075903"/>
    </source>
</evidence>
<organism evidence="2 3">
    <name type="scientific">Anopheles merus</name>
    <name type="common">Mosquito</name>
    <dbReference type="NCBI Taxonomy" id="30066"/>
    <lineage>
        <taxon>Eukaryota</taxon>
        <taxon>Metazoa</taxon>
        <taxon>Ecdysozoa</taxon>
        <taxon>Arthropoda</taxon>
        <taxon>Hexapoda</taxon>
        <taxon>Insecta</taxon>
        <taxon>Pterygota</taxon>
        <taxon>Neoptera</taxon>
        <taxon>Endopterygota</taxon>
        <taxon>Diptera</taxon>
        <taxon>Nematocera</taxon>
        <taxon>Culicoidea</taxon>
        <taxon>Culicidae</taxon>
        <taxon>Anophelinae</taxon>
        <taxon>Anopheles</taxon>
    </lineage>
</organism>
<name>A0A182VAJ3_ANOME</name>
<dbReference type="VEuPathDB" id="VectorBase:AMEM011664"/>
<keyword evidence="3" id="KW-1185">Reference proteome</keyword>
<reference evidence="2" key="1">
    <citation type="submission" date="2020-05" db="UniProtKB">
        <authorList>
            <consortium name="EnsemblMetazoa"/>
        </authorList>
    </citation>
    <scope>IDENTIFICATION</scope>
    <source>
        <strain evidence="2">MAF</strain>
    </source>
</reference>
<dbReference type="EnsemblMetazoa" id="AMEM011664-RA">
    <property type="protein sequence ID" value="AMEM011664-PA"/>
    <property type="gene ID" value="AMEM011664"/>
</dbReference>
<keyword evidence="1" id="KW-0812">Transmembrane</keyword>
<accession>A0A182VAJ3</accession>
<evidence type="ECO:0000313" key="2">
    <source>
        <dbReference type="EnsemblMetazoa" id="AMEM011664-PA"/>
    </source>
</evidence>
<evidence type="ECO:0000256" key="1">
    <source>
        <dbReference type="SAM" id="Phobius"/>
    </source>
</evidence>
<dbReference type="Proteomes" id="UP000075903">
    <property type="component" value="Unassembled WGS sequence"/>
</dbReference>
<protein>
    <recommendedName>
        <fullName evidence="4">VM domain-containing protein</fullName>
    </recommendedName>
</protein>
<feature type="transmembrane region" description="Helical" evidence="1">
    <location>
        <begin position="58"/>
        <end position="76"/>
    </location>
</feature>
<sequence>MGRSVVSRGRGMVGGRVVSGCVVGRRRSMMVVSVGRDAGHVRNVGSAAEQQVRSARHVMAAVFAVTLGGVLSLSGSDGQQQHGSDSNDALHVSFLRLTKPPPPNFIIMNTIVAAVILSIVVVGAMGDYAAPAKYEAPAKAYHAPAPAYHAPAHHAPAPAYHAPAPHHGGYAHHSAPVVHAYAAKAPHVKCGANLLVGCAPNVAHVPCVPAHGGHGGYAAPAHAPAMHHGYAAPAHGYRSFSEADQASAAFDFEE</sequence>
<evidence type="ECO:0008006" key="4">
    <source>
        <dbReference type="Google" id="ProtNLM"/>
    </source>
</evidence>
<dbReference type="VEuPathDB" id="VectorBase:AMEM21_004639"/>
<feature type="transmembrane region" description="Helical" evidence="1">
    <location>
        <begin position="105"/>
        <end position="125"/>
    </location>
</feature>
<keyword evidence="1" id="KW-0472">Membrane</keyword>
<keyword evidence="1" id="KW-1133">Transmembrane helix</keyword>